<dbReference type="Pfam" id="PF23869">
    <property type="entry name" value="Beta-prop_WDR75_1st"/>
    <property type="match status" value="1"/>
</dbReference>
<sequence length="841" mass="93305">MAVKSKHSRAPEQNFKINVVQKDGDILVDQKPVLSSDSRILLVASGCDVKVFSTGGEVIQELVGHKEKTLCFALKVSPGEMRCSKVNSFFVQANLHISIKKGAKKIELKIPEDIKNSRLISSHVGPISKSLYITVKAGSAKTGNLVMFSPKKDNKYVAKIISKGVELGTNKVTVSFNEKFVAMLQLGFLTIKALVGNVKVRHKYENNLLCVVSHPCEEVIATGDSLGQIILWYNALQETPTKKVLHWHTLPIADLAFSASGGELYSGGGECVLVKWQLTEDRRYFLPRLGSRINLITTDTTNQYLVLSMADNALHLVSAKEFKLEGVIQGLAVTSGNKEPFAAGLVYDSNTQAVITNGKIGHLQFYDVHTSKQLYNLDITLTNYITPERHEELINTDVEKVAVTANGKWMATVEYRNDFKTSLELRLKFWNFVTKDQSWNLNTCIELPHDKYVNGLSFQKPRKNTDEPLCVTCSEDGKFKLWAPVDNSDINGSRVCWNCVGVGFYQQHPASAATFVPDGSMVAVAFGSHLTFWLPHSCEFKGDLSQPFLKETIRQIIFGGGSFSNSMVVTRSKSWVCVWDLFTCSLQWRVSLQSTFLASDPLSPYMAVFTKNSEVYIFEGSKSQALCSQKLGSGGPAICAAFVPHKKPPAVSAHWNASSALVFIDNRKKLLTVQAEVSHSAVEREIEGYVHDLLQETSSITVPTPFSALLADTRHSHSSKSNVAQQKGSAGYGLSVEDSHIMVKKALDEARVYRLESIASLTTEFCKSIIPLATTSLEKNQQEEVKASYKNISSSITTIQSIKDDEQRQKKLKKKQLKKRLEKVSNNDFTELMKVMNISTK</sequence>
<dbReference type="GO" id="GO:0006364">
    <property type="term" value="P:rRNA processing"/>
    <property type="evidence" value="ECO:0007669"/>
    <property type="project" value="UniProtKB-KW"/>
</dbReference>
<dbReference type="GO" id="GO:0003723">
    <property type="term" value="F:RNA binding"/>
    <property type="evidence" value="ECO:0007669"/>
    <property type="project" value="InterPro"/>
</dbReference>
<keyword evidence="3" id="KW-0698">rRNA processing</keyword>
<evidence type="ECO:0000256" key="4">
    <source>
        <dbReference type="ARBA" id="ARBA00022574"/>
    </source>
</evidence>
<reference evidence="9 10" key="1">
    <citation type="submission" date="2024-05" db="EMBL/GenBank/DDBJ databases">
        <authorList>
            <person name="Wallberg A."/>
        </authorList>
    </citation>
    <scope>NUCLEOTIDE SEQUENCE [LARGE SCALE GENOMIC DNA]</scope>
</reference>
<dbReference type="InterPro" id="IPR015943">
    <property type="entry name" value="WD40/YVTN_repeat-like_dom_sf"/>
</dbReference>
<evidence type="ECO:0000256" key="3">
    <source>
        <dbReference type="ARBA" id="ARBA00022552"/>
    </source>
</evidence>
<evidence type="ECO:0000259" key="8">
    <source>
        <dbReference type="Pfam" id="PF23769"/>
    </source>
</evidence>
<keyword evidence="7" id="KW-0539">Nucleus</keyword>
<dbReference type="PANTHER" id="PTHR44215:SF1">
    <property type="entry name" value="WD REPEAT-CONTAINING PROTEIN 75"/>
    <property type="match status" value="1"/>
</dbReference>
<name>A0AAV2QAU7_MEGNR</name>
<organism evidence="9 10">
    <name type="scientific">Meganyctiphanes norvegica</name>
    <name type="common">Northern krill</name>
    <name type="synonym">Thysanopoda norvegica</name>
    <dbReference type="NCBI Taxonomy" id="48144"/>
    <lineage>
        <taxon>Eukaryota</taxon>
        <taxon>Metazoa</taxon>
        <taxon>Ecdysozoa</taxon>
        <taxon>Arthropoda</taxon>
        <taxon>Crustacea</taxon>
        <taxon>Multicrustacea</taxon>
        <taxon>Malacostraca</taxon>
        <taxon>Eumalacostraca</taxon>
        <taxon>Eucarida</taxon>
        <taxon>Euphausiacea</taxon>
        <taxon>Euphausiidae</taxon>
        <taxon>Meganyctiphanes</taxon>
    </lineage>
</organism>
<gene>
    <name evidence="9" type="ORF">MNOR_LOCUS9094</name>
</gene>
<keyword evidence="2" id="KW-0690">Ribosome biogenesis</keyword>
<comment type="caution">
    <text evidence="9">The sequence shown here is derived from an EMBL/GenBank/DDBJ whole genome shotgun (WGS) entry which is preliminary data.</text>
</comment>
<protein>
    <recommendedName>
        <fullName evidence="8">WD repeat-containing protein 75 second beta-propeller domain-containing protein</fullName>
    </recommendedName>
</protein>
<keyword evidence="4" id="KW-0853">WD repeat</keyword>
<dbReference type="Gene3D" id="2.130.10.10">
    <property type="entry name" value="YVTN repeat-like/Quinoprotein amine dehydrogenase"/>
    <property type="match status" value="2"/>
</dbReference>
<keyword evidence="5" id="KW-0677">Repeat</keyword>
<keyword evidence="6" id="KW-0804">Transcription</keyword>
<dbReference type="GO" id="GO:0045943">
    <property type="term" value="P:positive regulation of transcription by RNA polymerase I"/>
    <property type="evidence" value="ECO:0007669"/>
    <property type="project" value="InterPro"/>
</dbReference>
<evidence type="ECO:0000256" key="6">
    <source>
        <dbReference type="ARBA" id="ARBA00023163"/>
    </source>
</evidence>
<dbReference type="InterPro" id="IPR053826">
    <property type="entry name" value="WDR75"/>
</dbReference>
<evidence type="ECO:0000313" key="9">
    <source>
        <dbReference type="EMBL" id="CAL4073326.1"/>
    </source>
</evidence>
<dbReference type="SMART" id="SM00320">
    <property type="entry name" value="WD40"/>
    <property type="match status" value="3"/>
</dbReference>
<dbReference type="Proteomes" id="UP001497623">
    <property type="component" value="Unassembled WGS sequence"/>
</dbReference>
<accession>A0AAV2QAU7</accession>
<dbReference type="InterPro" id="IPR036322">
    <property type="entry name" value="WD40_repeat_dom_sf"/>
</dbReference>
<evidence type="ECO:0000256" key="5">
    <source>
        <dbReference type="ARBA" id="ARBA00022737"/>
    </source>
</evidence>
<dbReference type="InterPro" id="IPR001680">
    <property type="entry name" value="WD40_rpt"/>
</dbReference>
<evidence type="ECO:0000256" key="1">
    <source>
        <dbReference type="ARBA" id="ARBA00004604"/>
    </source>
</evidence>
<evidence type="ECO:0000313" key="10">
    <source>
        <dbReference type="Proteomes" id="UP001497623"/>
    </source>
</evidence>
<evidence type="ECO:0000256" key="7">
    <source>
        <dbReference type="ARBA" id="ARBA00023242"/>
    </source>
</evidence>
<dbReference type="PANTHER" id="PTHR44215">
    <property type="entry name" value="WD REPEAT-CONTAINING PROTEIN 75"/>
    <property type="match status" value="1"/>
</dbReference>
<dbReference type="AlphaFoldDB" id="A0AAV2QAU7"/>
<feature type="non-terminal residue" evidence="9">
    <location>
        <position position="841"/>
    </location>
</feature>
<dbReference type="Pfam" id="PF23769">
    <property type="entry name" value="Beta-prop_WDR75_2nd"/>
    <property type="match status" value="1"/>
</dbReference>
<keyword evidence="10" id="KW-1185">Reference proteome</keyword>
<feature type="domain" description="WD repeat-containing protein 75 second beta-propeller" evidence="8">
    <location>
        <begin position="345"/>
        <end position="666"/>
    </location>
</feature>
<dbReference type="InterPro" id="IPR057644">
    <property type="entry name" value="Beta-prop_WDR75_2nd"/>
</dbReference>
<proteinExistence type="predicted"/>
<dbReference type="GO" id="GO:0032040">
    <property type="term" value="C:small-subunit processome"/>
    <property type="evidence" value="ECO:0007669"/>
    <property type="project" value="InterPro"/>
</dbReference>
<dbReference type="EMBL" id="CAXKWB010004321">
    <property type="protein sequence ID" value="CAL4073326.1"/>
    <property type="molecule type" value="Genomic_DNA"/>
</dbReference>
<dbReference type="GO" id="GO:2000234">
    <property type="term" value="P:positive regulation of rRNA processing"/>
    <property type="evidence" value="ECO:0007669"/>
    <property type="project" value="TreeGrafter"/>
</dbReference>
<dbReference type="SUPFAM" id="SSF50978">
    <property type="entry name" value="WD40 repeat-like"/>
    <property type="match status" value="2"/>
</dbReference>
<evidence type="ECO:0000256" key="2">
    <source>
        <dbReference type="ARBA" id="ARBA00022517"/>
    </source>
</evidence>
<comment type="subcellular location">
    <subcellularLocation>
        <location evidence="1">Nucleus</location>
        <location evidence="1">Nucleolus</location>
    </subcellularLocation>
</comment>